<keyword evidence="3" id="KW-1185">Reference proteome</keyword>
<feature type="transmembrane region" description="Helical" evidence="1">
    <location>
        <begin position="383"/>
        <end position="409"/>
    </location>
</feature>
<feature type="transmembrane region" description="Helical" evidence="1">
    <location>
        <begin position="415"/>
        <end position="438"/>
    </location>
</feature>
<protein>
    <recommendedName>
        <fullName evidence="4">DUF2029 domain-containing protein</fullName>
    </recommendedName>
</protein>
<dbReference type="Proteomes" id="UP001156905">
    <property type="component" value="Unassembled WGS sequence"/>
</dbReference>
<evidence type="ECO:0000313" key="3">
    <source>
        <dbReference type="Proteomes" id="UP001156905"/>
    </source>
</evidence>
<evidence type="ECO:0000256" key="1">
    <source>
        <dbReference type="SAM" id="Phobius"/>
    </source>
</evidence>
<gene>
    <name evidence="2" type="ORF">GCM10007857_60440</name>
</gene>
<organism evidence="2 3">
    <name type="scientific">Bradyrhizobium iriomotense</name>
    <dbReference type="NCBI Taxonomy" id="441950"/>
    <lineage>
        <taxon>Bacteria</taxon>
        <taxon>Pseudomonadati</taxon>
        <taxon>Pseudomonadota</taxon>
        <taxon>Alphaproteobacteria</taxon>
        <taxon>Hyphomicrobiales</taxon>
        <taxon>Nitrobacteraceae</taxon>
        <taxon>Bradyrhizobium</taxon>
    </lineage>
</organism>
<dbReference type="RefSeq" id="WP_284271499.1">
    <property type="nucleotide sequence ID" value="NZ_BSOW01000025.1"/>
</dbReference>
<feature type="transmembrane region" description="Helical" evidence="1">
    <location>
        <begin position="172"/>
        <end position="191"/>
    </location>
</feature>
<feature type="transmembrane region" description="Helical" evidence="1">
    <location>
        <begin position="36"/>
        <end position="55"/>
    </location>
</feature>
<proteinExistence type="predicted"/>
<evidence type="ECO:0000313" key="2">
    <source>
        <dbReference type="EMBL" id="GLR89331.1"/>
    </source>
</evidence>
<sequence>MANDSAQRPNVTATSVGKAELALSYPAGGLGELPNAWLMLFAALLALPVLASFVVDGNSGGQLGWDLRVNCAAVDAYVGGLDPYVIDNLKNTTFAYPYLPVTLDIFRPLCSAGLIVDHHRAVYLVLAILCGLLLPGLGAPRAGLRDTFLRVLCALGAFVGFEWTLASGNFSILTGLLTAVALALLLGRSPLEDDETSFMLRVLGAAVLGLVTSFKLVFCPVLASLYFLPQPRFRKLILIAVALGMFILPILMSMVFYADLFASWLRAISGQIPGQLGVAQDRMNPSLFILVQGLAKHWGLAGSQAIVFALYGLAAVTLVLTPFALSVSRAIADRASPETGWLATRLDRWLIDHPGEAARITVLAMYALYLCSPRLKEYAFFELAIYAAVLIVDLPAMAIVAVLTVAILIPTSVSISGGAIEGGFLQLVAALLCFWIFLADFRKCYRP</sequence>
<keyword evidence="1" id="KW-1133">Transmembrane helix</keyword>
<name>A0ABQ6B9J5_9BRAD</name>
<evidence type="ECO:0008006" key="4">
    <source>
        <dbReference type="Google" id="ProtNLM"/>
    </source>
</evidence>
<feature type="transmembrane region" description="Helical" evidence="1">
    <location>
        <begin position="236"/>
        <end position="258"/>
    </location>
</feature>
<feature type="transmembrane region" description="Helical" evidence="1">
    <location>
        <begin position="203"/>
        <end position="229"/>
    </location>
</feature>
<feature type="transmembrane region" description="Helical" evidence="1">
    <location>
        <begin position="305"/>
        <end position="325"/>
    </location>
</feature>
<dbReference type="EMBL" id="BSOW01000025">
    <property type="protein sequence ID" value="GLR89331.1"/>
    <property type="molecule type" value="Genomic_DNA"/>
</dbReference>
<keyword evidence="1" id="KW-0812">Transmembrane</keyword>
<accession>A0ABQ6B9J5</accession>
<reference evidence="3" key="1">
    <citation type="journal article" date="2019" name="Int. J. Syst. Evol. Microbiol.">
        <title>The Global Catalogue of Microorganisms (GCM) 10K type strain sequencing project: providing services to taxonomists for standard genome sequencing and annotation.</title>
        <authorList>
            <consortium name="The Broad Institute Genomics Platform"/>
            <consortium name="The Broad Institute Genome Sequencing Center for Infectious Disease"/>
            <person name="Wu L."/>
            <person name="Ma J."/>
        </authorList>
    </citation>
    <scope>NUCLEOTIDE SEQUENCE [LARGE SCALE GENOMIC DNA]</scope>
    <source>
        <strain evidence="3">NBRC 102520</strain>
    </source>
</reference>
<comment type="caution">
    <text evidence="2">The sequence shown here is derived from an EMBL/GenBank/DDBJ whole genome shotgun (WGS) entry which is preliminary data.</text>
</comment>
<keyword evidence="1" id="KW-0472">Membrane</keyword>
<feature type="transmembrane region" description="Helical" evidence="1">
    <location>
        <begin position="121"/>
        <end position="142"/>
    </location>
</feature>